<evidence type="ECO:0000313" key="1">
    <source>
        <dbReference type="EMBL" id="CAG8819699.1"/>
    </source>
</evidence>
<proteinExistence type="predicted"/>
<feature type="non-terminal residue" evidence="1">
    <location>
        <position position="1"/>
    </location>
</feature>
<dbReference type="EMBL" id="CAJVPZ010097890">
    <property type="protein sequence ID" value="CAG8819699.1"/>
    <property type="molecule type" value="Genomic_DNA"/>
</dbReference>
<accession>A0A9N9KA59</accession>
<comment type="caution">
    <text evidence="1">The sequence shown here is derived from an EMBL/GenBank/DDBJ whole genome shotgun (WGS) entry which is preliminary data.</text>
</comment>
<evidence type="ECO:0000313" key="2">
    <source>
        <dbReference type="Proteomes" id="UP000789396"/>
    </source>
</evidence>
<dbReference type="Proteomes" id="UP000789396">
    <property type="component" value="Unassembled WGS sequence"/>
</dbReference>
<name>A0A9N9KA59_9GLOM</name>
<sequence length="45" mass="5209">FILQTNETDDDSNIENEDEIIHSFVLFLPPTDRENVAINNALDYL</sequence>
<reference evidence="1" key="1">
    <citation type="submission" date="2021-06" db="EMBL/GenBank/DDBJ databases">
        <authorList>
            <person name="Kallberg Y."/>
            <person name="Tangrot J."/>
            <person name="Rosling A."/>
        </authorList>
    </citation>
    <scope>NUCLEOTIDE SEQUENCE</scope>
    <source>
        <strain evidence="1">IN212</strain>
    </source>
</reference>
<gene>
    <name evidence="1" type="ORF">RFULGI_LOCUS19529</name>
</gene>
<keyword evidence="2" id="KW-1185">Reference proteome</keyword>
<dbReference type="AlphaFoldDB" id="A0A9N9KA59"/>
<organism evidence="1 2">
    <name type="scientific">Racocetra fulgida</name>
    <dbReference type="NCBI Taxonomy" id="60492"/>
    <lineage>
        <taxon>Eukaryota</taxon>
        <taxon>Fungi</taxon>
        <taxon>Fungi incertae sedis</taxon>
        <taxon>Mucoromycota</taxon>
        <taxon>Glomeromycotina</taxon>
        <taxon>Glomeromycetes</taxon>
        <taxon>Diversisporales</taxon>
        <taxon>Gigasporaceae</taxon>
        <taxon>Racocetra</taxon>
    </lineage>
</organism>
<feature type="non-terminal residue" evidence="1">
    <location>
        <position position="45"/>
    </location>
</feature>
<protein>
    <submittedName>
        <fullName evidence="1">1099_t:CDS:1</fullName>
    </submittedName>
</protein>